<feature type="region of interest" description="Disordered" evidence="1">
    <location>
        <begin position="453"/>
        <end position="514"/>
    </location>
</feature>
<evidence type="ECO:0000256" key="2">
    <source>
        <dbReference type="SAM" id="Phobius"/>
    </source>
</evidence>
<feature type="region of interest" description="Disordered" evidence="1">
    <location>
        <begin position="300"/>
        <end position="338"/>
    </location>
</feature>
<keyword evidence="2" id="KW-1133">Transmembrane helix</keyword>
<organism evidence="4 5">
    <name type="scientific">Aphis glycines</name>
    <name type="common">Soybean aphid</name>
    <dbReference type="NCBI Taxonomy" id="307491"/>
    <lineage>
        <taxon>Eukaryota</taxon>
        <taxon>Metazoa</taxon>
        <taxon>Ecdysozoa</taxon>
        <taxon>Arthropoda</taxon>
        <taxon>Hexapoda</taxon>
        <taxon>Insecta</taxon>
        <taxon>Pterygota</taxon>
        <taxon>Neoptera</taxon>
        <taxon>Paraneoptera</taxon>
        <taxon>Hemiptera</taxon>
        <taxon>Sternorrhyncha</taxon>
        <taxon>Aphidomorpha</taxon>
        <taxon>Aphidoidea</taxon>
        <taxon>Aphididae</taxon>
        <taxon>Aphidini</taxon>
        <taxon>Aphis</taxon>
        <taxon>Aphis</taxon>
    </lineage>
</organism>
<evidence type="ECO:0000313" key="5">
    <source>
        <dbReference type="Proteomes" id="UP000475862"/>
    </source>
</evidence>
<evidence type="ECO:0000256" key="3">
    <source>
        <dbReference type="SAM" id="SignalP"/>
    </source>
</evidence>
<dbReference type="PROSITE" id="PS51257">
    <property type="entry name" value="PROKAR_LIPOPROTEIN"/>
    <property type="match status" value="1"/>
</dbReference>
<gene>
    <name evidence="4" type="ORF">AGLY_005128</name>
</gene>
<keyword evidence="5" id="KW-1185">Reference proteome</keyword>
<accession>A0A6G0TX48</accession>
<feature type="signal peptide" evidence="3">
    <location>
        <begin position="1"/>
        <end position="24"/>
    </location>
</feature>
<keyword evidence="3" id="KW-0732">Signal</keyword>
<feature type="chain" id="PRO_5026216733" description="Peptidase S72 domain-containing protein" evidence="3">
    <location>
        <begin position="25"/>
        <end position="588"/>
    </location>
</feature>
<sequence length="588" mass="64956">MDIRWLGLVYIIMLTSCNLQSVEQEEDNLIDSMHNYTNLKIFLWSGSGDGSNEPAPKSTTKKIPSYSENPEDCIGGQDCNIQPTTSITPHLGVIDIPQTAEIPNKEYWIVTELNFDSPTDVHISIPVIKEKLAILYTIAFTRQQARHLGLNSNWTGDEVNSDRNRRWDTNEKPIKVKVDVLSVLNKLDLVYFVSVNDHPVSAATAVRDMSLVTTREAADHLGYAIKIKARRNFQNSKPGILIPTAYLDGLQFQRVRGISYGEIWIFVTATCIIVLVIVTGVVVAHKKKRRKNSISSDKTNMAFCEDQTPHHDVKTEATSTEDIGALHTPEPKPRNRNKISNSLLSMQAVNKFQKDSIPGPLTDVLDGSKVSENKNTRTMSRHESISGQDPGVVGPIVWDLHCKQMKMKSNEQDDDSCSSFDAFNAMDTNVTKMRQKFHELLDDAFTLFGSRNSSLNSDESNPSISNHEQRSKSAPFRCSATSSGRPSGRPKTSADSSGRAADDDQFAGPPAAGSPCWALSPGEAWAGSDQSVFVPRPLSAGPFHRPAVRAEFISSDANLSPQDPAVPLIEAIRKELDRFPSPHADSSR</sequence>
<feature type="transmembrane region" description="Helical" evidence="2">
    <location>
        <begin position="263"/>
        <end position="284"/>
    </location>
</feature>
<dbReference type="Proteomes" id="UP000475862">
    <property type="component" value="Unassembled WGS sequence"/>
</dbReference>
<protein>
    <recommendedName>
        <fullName evidence="6">Peptidase S72 domain-containing protein</fullName>
    </recommendedName>
</protein>
<dbReference type="EMBL" id="VYZN01000014">
    <property type="protein sequence ID" value="KAE9539876.1"/>
    <property type="molecule type" value="Genomic_DNA"/>
</dbReference>
<dbReference type="OrthoDB" id="6624682at2759"/>
<comment type="caution">
    <text evidence="4">The sequence shown here is derived from an EMBL/GenBank/DDBJ whole genome shotgun (WGS) entry which is preliminary data.</text>
</comment>
<evidence type="ECO:0008006" key="6">
    <source>
        <dbReference type="Google" id="ProtNLM"/>
    </source>
</evidence>
<evidence type="ECO:0000313" key="4">
    <source>
        <dbReference type="EMBL" id="KAE9539876.1"/>
    </source>
</evidence>
<dbReference type="AlphaFoldDB" id="A0A6G0TX48"/>
<evidence type="ECO:0000256" key="1">
    <source>
        <dbReference type="SAM" id="MobiDB-lite"/>
    </source>
</evidence>
<reference evidence="4 5" key="1">
    <citation type="submission" date="2019-08" db="EMBL/GenBank/DDBJ databases">
        <title>The genome of the soybean aphid Biotype 1, its phylome, world population structure and adaptation to the North American continent.</title>
        <authorList>
            <person name="Giordano R."/>
            <person name="Donthu R.K."/>
            <person name="Hernandez A.G."/>
            <person name="Wright C.L."/>
            <person name="Zimin A.V."/>
        </authorList>
    </citation>
    <scope>NUCLEOTIDE SEQUENCE [LARGE SCALE GENOMIC DNA]</scope>
    <source>
        <tissue evidence="4">Whole aphids</tissue>
    </source>
</reference>
<name>A0A6G0TX48_APHGL</name>
<keyword evidence="2" id="KW-0472">Membrane</keyword>
<keyword evidence="2" id="KW-0812">Transmembrane</keyword>
<proteinExistence type="predicted"/>
<feature type="compositionally biased region" description="Polar residues" evidence="1">
    <location>
        <begin position="453"/>
        <end position="466"/>
    </location>
</feature>